<dbReference type="FunFam" id="3.30.70.270:FF:000020">
    <property type="entry name" value="Transposon Tf2-6 polyprotein-like Protein"/>
    <property type="match status" value="1"/>
</dbReference>
<keyword evidence="2" id="KW-0862">Zinc</keyword>
<evidence type="ECO:0000256" key="2">
    <source>
        <dbReference type="PROSITE-ProRule" id="PRU00047"/>
    </source>
</evidence>
<keyword evidence="2" id="KW-0479">Metal-binding</keyword>
<dbReference type="Proteomes" id="UP000233551">
    <property type="component" value="Unassembled WGS sequence"/>
</dbReference>
<dbReference type="AlphaFoldDB" id="A0A2I0JNT4"/>
<dbReference type="PANTHER" id="PTHR37984">
    <property type="entry name" value="PROTEIN CBG26694"/>
    <property type="match status" value="1"/>
</dbReference>
<keyword evidence="6" id="KW-1185">Reference proteome</keyword>
<dbReference type="Gene3D" id="3.30.70.270">
    <property type="match status" value="2"/>
</dbReference>
<evidence type="ECO:0000256" key="1">
    <source>
        <dbReference type="ARBA" id="ARBA00023268"/>
    </source>
</evidence>
<dbReference type="GO" id="GO:0008270">
    <property type="term" value="F:zinc ion binding"/>
    <property type="evidence" value="ECO:0007669"/>
    <property type="project" value="UniProtKB-KW"/>
</dbReference>
<dbReference type="InterPro" id="IPR050951">
    <property type="entry name" value="Retrovirus_Pol_polyprotein"/>
</dbReference>
<name>A0A2I0JNT4_PUNGR</name>
<sequence length="538" mass="61094">MGALMEARQEVDPRRGRVPNPTVDLEDVKYDSYSEGDVTEYAGGDCRKGRLPTTETNQRRWETSLKIDIPEFQGDLQPEEFLDWLATLEEVPEFKGIPDDKRVQLVALVAAEGLDCQEAAEASGQRGDQWRCRRCSVVPGRPSRLANIGPSSSGTKCFKCREVGHRQSECEKGEKRAMFTEQDPSDDTVFVAGGDGELEFDLEEEVVIGDGVPNLVVRRSCMTLRAADNDWLHNNIFQSTCTIEGKPGASLPNKPHYKMSPAKHEELRRQLSGVRIFTKLDLKSGYHQTQIWVSDEWKTTFKTRKRLYEWLVMSFGLSNALSTFMRVMNQILWPFIGRCVVVYFDDILIYSANPKQHLTHLHEVLFVLRHEKLYGALKKCVFMRSEVLFLGYIVSADGLRVLSSKVEAVKQWPRPANITEVKTFYGLASFHRRFIPHFSSIMAPLTDYMKGGRFEWTKGAEAAFQEIKERLTTALILVLPDFQQPFDLHSDASKVAIGAVLSLNSKLIAFFSEKLIGAKVRYNTYDVEFCAVVQAKKH</sequence>
<feature type="domain" description="CCHC-type" evidence="4">
    <location>
        <begin position="156"/>
        <end position="172"/>
    </location>
</feature>
<dbReference type="PANTHER" id="PTHR37984:SF5">
    <property type="entry name" value="PROTEIN NYNRIN-LIKE"/>
    <property type="match status" value="1"/>
</dbReference>
<organism evidence="5 6">
    <name type="scientific">Punica granatum</name>
    <name type="common">Pomegranate</name>
    <dbReference type="NCBI Taxonomy" id="22663"/>
    <lineage>
        <taxon>Eukaryota</taxon>
        <taxon>Viridiplantae</taxon>
        <taxon>Streptophyta</taxon>
        <taxon>Embryophyta</taxon>
        <taxon>Tracheophyta</taxon>
        <taxon>Spermatophyta</taxon>
        <taxon>Magnoliopsida</taxon>
        <taxon>eudicotyledons</taxon>
        <taxon>Gunneridae</taxon>
        <taxon>Pentapetalae</taxon>
        <taxon>rosids</taxon>
        <taxon>malvids</taxon>
        <taxon>Myrtales</taxon>
        <taxon>Lythraceae</taxon>
        <taxon>Punica</taxon>
    </lineage>
</organism>
<dbReference type="SUPFAM" id="SSF56672">
    <property type="entry name" value="DNA/RNA polymerases"/>
    <property type="match status" value="1"/>
</dbReference>
<dbReference type="InterPro" id="IPR000477">
    <property type="entry name" value="RT_dom"/>
</dbReference>
<keyword evidence="1" id="KW-0511">Multifunctional enzyme</keyword>
<keyword evidence="2" id="KW-0863">Zinc-finger</keyword>
<feature type="region of interest" description="Disordered" evidence="3">
    <location>
        <begin position="1"/>
        <end position="24"/>
    </location>
</feature>
<dbReference type="EMBL" id="PGOL01001465">
    <property type="protein sequence ID" value="PKI57954.1"/>
    <property type="molecule type" value="Genomic_DNA"/>
</dbReference>
<dbReference type="Pfam" id="PF17919">
    <property type="entry name" value="RT_RNaseH_2"/>
    <property type="match status" value="1"/>
</dbReference>
<evidence type="ECO:0000313" key="6">
    <source>
        <dbReference type="Proteomes" id="UP000233551"/>
    </source>
</evidence>
<dbReference type="InterPro" id="IPR001878">
    <property type="entry name" value="Znf_CCHC"/>
</dbReference>
<proteinExistence type="predicted"/>
<protein>
    <recommendedName>
        <fullName evidence="4">CCHC-type domain-containing protein</fullName>
    </recommendedName>
</protein>
<evidence type="ECO:0000259" key="4">
    <source>
        <dbReference type="PROSITE" id="PS50158"/>
    </source>
</evidence>
<gene>
    <name evidence="5" type="ORF">CRG98_021669</name>
</gene>
<comment type="caution">
    <text evidence="5">The sequence shown here is derived from an EMBL/GenBank/DDBJ whole genome shotgun (WGS) entry which is preliminary data.</text>
</comment>
<dbReference type="InterPro" id="IPR041577">
    <property type="entry name" value="RT_RNaseH_2"/>
</dbReference>
<dbReference type="InterPro" id="IPR043502">
    <property type="entry name" value="DNA/RNA_pol_sf"/>
</dbReference>
<evidence type="ECO:0000256" key="3">
    <source>
        <dbReference type="SAM" id="MobiDB-lite"/>
    </source>
</evidence>
<dbReference type="InterPro" id="IPR043128">
    <property type="entry name" value="Rev_trsase/Diguanyl_cyclase"/>
</dbReference>
<dbReference type="Pfam" id="PF00078">
    <property type="entry name" value="RVT_1"/>
    <property type="match status" value="1"/>
</dbReference>
<dbReference type="PROSITE" id="PS50158">
    <property type="entry name" value="ZF_CCHC"/>
    <property type="match status" value="1"/>
</dbReference>
<dbReference type="GO" id="GO:0003676">
    <property type="term" value="F:nucleic acid binding"/>
    <property type="evidence" value="ECO:0007669"/>
    <property type="project" value="InterPro"/>
</dbReference>
<dbReference type="STRING" id="22663.A0A2I0JNT4"/>
<evidence type="ECO:0000313" key="5">
    <source>
        <dbReference type="EMBL" id="PKI57954.1"/>
    </source>
</evidence>
<dbReference type="GO" id="GO:0003824">
    <property type="term" value="F:catalytic activity"/>
    <property type="evidence" value="ECO:0007669"/>
    <property type="project" value="UniProtKB-KW"/>
</dbReference>
<reference evidence="5 6" key="1">
    <citation type="submission" date="2017-11" db="EMBL/GenBank/DDBJ databases">
        <title>De-novo sequencing of pomegranate (Punica granatum L.) genome.</title>
        <authorList>
            <person name="Akparov Z."/>
            <person name="Amiraslanov A."/>
            <person name="Hajiyeva S."/>
            <person name="Abbasov M."/>
            <person name="Kaur K."/>
            <person name="Hamwieh A."/>
            <person name="Solovyev V."/>
            <person name="Salamov A."/>
            <person name="Braich B."/>
            <person name="Kosarev P."/>
            <person name="Mahmoud A."/>
            <person name="Hajiyev E."/>
            <person name="Babayeva S."/>
            <person name="Izzatullayeva V."/>
            <person name="Mammadov A."/>
            <person name="Mammadov A."/>
            <person name="Sharifova S."/>
            <person name="Ojaghi J."/>
            <person name="Eynullazada K."/>
            <person name="Bayramov B."/>
            <person name="Abdulazimova A."/>
            <person name="Shahmuradov I."/>
        </authorList>
    </citation>
    <scope>NUCLEOTIDE SEQUENCE [LARGE SCALE GENOMIC DNA]</scope>
    <source>
        <strain evidence="6">cv. AG2017</strain>
        <tissue evidence="5">Leaf</tissue>
    </source>
</reference>
<dbReference type="CDD" id="cd01647">
    <property type="entry name" value="RT_LTR"/>
    <property type="match status" value="1"/>
</dbReference>
<dbReference type="Gene3D" id="3.10.10.10">
    <property type="entry name" value="HIV Type 1 Reverse Transcriptase, subunit A, domain 1"/>
    <property type="match status" value="1"/>
</dbReference>
<accession>A0A2I0JNT4</accession>